<feature type="signal peptide" evidence="1">
    <location>
        <begin position="1"/>
        <end position="27"/>
    </location>
</feature>
<dbReference type="Proteomes" id="UP000601736">
    <property type="component" value="Unassembled WGS sequence"/>
</dbReference>
<organism evidence="3 4">
    <name type="scientific">Nitrosomonas nitrosa</name>
    <dbReference type="NCBI Taxonomy" id="52442"/>
    <lineage>
        <taxon>Bacteria</taxon>
        <taxon>Pseudomonadati</taxon>
        <taxon>Pseudomonadota</taxon>
        <taxon>Betaproteobacteria</taxon>
        <taxon>Nitrosomonadales</taxon>
        <taxon>Nitrosomonadaceae</taxon>
        <taxon>Nitrosomonas</taxon>
    </lineage>
</organism>
<gene>
    <name evidence="2" type="ORF">NMYAN_40192</name>
    <name evidence="3" type="ORF">SAMN05421880_10164</name>
</gene>
<evidence type="ECO:0000313" key="3">
    <source>
        <dbReference type="EMBL" id="SFL82881.1"/>
    </source>
</evidence>
<dbReference type="STRING" id="52442.SAMN05421880_10164"/>
<sequence length="394" mass="44046">MRLVRHRKINTWPLLLCGMVLTYPAYAEDKGLVENFTGFKVNETPFMQSLGVKFGGWVDIGFAGNPHGPKNSSNAPVTFNDGANHFNLHQVYGFIEKEVNVGGKEWDVGFRADLLYGRDARFTFATNFDRTILGDDPKHQLVFPQLYASVYAPYGNGITATIGHFYTIMGYESVPSPNNFFFSHAYTMQYGEPFTHTGALLSYPVNENITIQGGVVTGWDAFFRQPANFLGGVSYTTDDERTALSATLITGSVETGGLNNDHNRTLYSIVLEHDITERLHYVLQHDHGIEQKTSASHSASWYGINQYLIYDIAANLGAGLRFEWFHDKDGARVLADGRKEHFIAITGGLNYKPIAGLTLRPEVRYDLATENNTVYRDGRKGDQVLLSISAIFHF</sequence>
<proteinExistence type="predicted"/>
<dbReference type="SUPFAM" id="SSF56935">
    <property type="entry name" value="Porins"/>
    <property type="match status" value="1"/>
</dbReference>
<keyword evidence="1" id="KW-0732">Signal</keyword>
<dbReference type="AlphaFoldDB" id="A0A1I4KW58"/>
<dbReference type="RefSeq" id="WP_090665596.1">
    <property type="nucleotide sequence ID" value="NZ_CAJNAP010000034.1"/>
</dbReference>
<dbReference type="OrthoDB" id="9775763at2"/>
<dbReference type="Pfam" id="PF07642">
    <property type="entry name" value="BBP2"/>
    <property type="match status" value="1"/>
</dbReference>
<evidence type="ECO:0000256" key="1">
    <source>
        <dbReference type="SAM" id="SignalP"/>
    </source>
</evidence>
<accession>A0A1I4KW58</accession>
<dbReference type="EMBL" id="FOUF01000001">
    <property type="protein sequence ID" value="SFL82881.1"/>
    <property type="molecule type" value="Genomic_DNA"/>
</dbReference>
<name>A0A1I4KW58_9PROT</name>
<feature type="chain" id="PRO_5042685641" evidence="1">
    <location>
        <begin position="28"/>
        <end position="394"/>
    </location>
</feature>
<reference evidence="2" key="2">
    <citation type="submission" date="2021-02" db="EMBL/GenBank/DDBJ databases">
        <authorList>
            <person name="Han P."/>
        </authorList>
    </citation>
    <scope>NUCLEOTIDE SEQUENCE</scope>
    <source>
        <strain evidence="2">Nitrosomonas nitrosa 18-3D</strain>
    </source>
</reference>
<dbReference type="EMBL" id="CAJNAP010000034">
    <property type="protein sequence ID" value="CAE6512943.1"/>
    <property type="molecule type" value="Genomic_DNA"/>
</dbReference>
<reference evidence="3 4" key="1">
    <citation type="submission" date="2016-10" db="EMBL/GenBank/DDBJ databases">
        <authorList>
            <person name="de Groot N.N."/>
        </authorList>
    </citation>
    <scope>NUCLEOTIDE SEQUENCE [LARGE SCALE GENOMIC DNA]</scope>
    <source>
        <strain evidence="3 4">Nm146</strain>
    </source>
</reference>
<evidence type="ECO:0000313" key="4">
    <source>
        <dbReference type="Proteomes" id="UP000199561"/>
    </source>
</evidence>
<protein>
    <submittedName>
        <fullName evidence="3">Putative beta-barrel porin-2, OmpL-like. bbp2</fullName>
    </submittedName>
</protein>
<dbReference type="Proteomes" id="UP000199561">
    <property type="component" value="Unassembled WGS sequence"/>
</dbReference>
<dbReference type="InterPro" id="IPR011486">
    <property type="entry name" value="BBP2"/>
</dbReference>
<keyword evidence="4" id="KW-1185">Reference proteome</keyword>
<evidence type="ECO:0000313" key="2">
    <source>
        <dbReference type="EMBL" id="CAE6512943.1"/>
    </source>
</evidence>